<dbReference type="AlphaFoldDB" id="A0A1H0NY99"/>
<dbReference type="PANTHER" id="PTHR43664:SF1">
    <property type="entry name" value="BETA-METHYLMALYL-COA DEHYDRATASE"/>
    <property type="match status" value="1"/>
</dbReference>
<sequence>MTEKVLFWEDFKLGDTWTASRPKGITEEEIIAFALAYDPLDIHIDPKRARESPLGVHCASGVQTFAVAQRLMCEALYLNTCIVAGGQIDKFRMLSPVVPGDALSICAKVLSSTAHYRQDDRGWVVFTVEVFTADLNRVLGYEVSVLIMRRGDELDDIANTGNR</sequence>
<reference evidence="2 3" key="1">
    <citation type="submission" date="2016-10" db="EMBL/GenBank/DDBJ databases">
        <authorList>
            <person name="de Groot N.N."/>
        </authorList>
    </citation>
    <scope>NUCLEOTIDE SEQUENCE [LARGE SCALE GENOMIC DNA]</scope>
    <source>
        <strain evidence="2 3">CECT 7543</strain>
    </source>
</reference>
<dbReference type="PANTHER" id="PTHR43664">
    <property type="entry name" value="MONOAMINE OXIDASE-RELATED"/>
    <property type="match status" value="1"/>
</dbReference>
<protein>
    <submittedName>
        <fullName evidence="2">Acyl dehydratase</fullName>
    </submittedName>
</protein>
<accession>A0A1H0NY99</accession>
<gene>
    <name evidence="2" type="ORF">SAMN04489798_4340</name>
</gene>
<feature type="domain" description="MaoC-like" evidence="1">
    <location>
        <begin position="14"/>
        <end position="113"/>
    </location>
</feature>
<evidence type="ECO:0000313" key="2">
    <source>
        <dbReference type="EMBL" id="SDO97405.1"/>
    </source>
</evidence>
<dbReference type="InterPro" id="IPR052342">
    <property type="entry name" value="MCH/BMMD"/>
</dbReference>
<dbReference type="SUPFAM" id="SSF54637">
    <property type="entry name" value="Thioesterase/thiol ester dehydrase-isomerase"/>
    <property type="match status" value="1"/>
</dbReference>
<evidence type="ECO:0000313" key="3">
    <source>
        <dbReference type="Proteomes" id="UP000198827"/>
    </source>
</evidence>
<name>A0A1H0NY99_9PSED</name>
<dbReference type="Proteomes" id="UP000198827">
    <property type="component" value="Chromosome I"/>
</dbReference>
<dbReference type="Pfam" id="PF01575">
    <property type="entry name" value="MaoC_dehydratas"/>
    <property type="match status" value="1"/>
</dbReference>
<dbReference type="InterPro" id="IPR029069">
    <property type="entry name" value="HotDog_dom_sf"/>
</dbReference>
<dbReference type="OrthoDB" id="5298629at2"/>
<dbReference type="EMBL" id="LT629705">
    <property type="protein sequence ID" value="SDO97405.1"/>
    <property type="molecule type" value="Genomic_DNA"/>
</dbReference>
<organism evidence="2 3">
    <name type="scientific">Pseudomonas arsenicoxydans</name>
    <dbReference type="NCBI Taxonomy" id="702115"/>
    <lineage>
        <taxon>Bacteria</taxon>
        <taxon>Pseudomonadati</taxon>
        <taxon>Pseudomonadota</taxon>
        <taxon>Gammaproteobacteria</taxon>
        <taxon>Pseudomonadales</taxon>
        <taxon>Pseudomonadaceae</taxon>
        <taxon>Pseudomonas</taxon>
    </lineage>
</organism>
<dbReference type="InterPro" id="IPR002539">
    <property type="entry name" value="MaoC-like_dom"/>
</dbReference>
<proteinExistence type="predicted"/>
<dbReference type="RefSeq" id="WP_090183879.1">
    <property type="nucleotide sequence ID" value="NZ_LT629705.1"/>
</dbReference>
<evidence type="ECO:0000259" key="1">
    <source>
        <dbReference type="Pfam" id="PF01575"/>
    </source>
</evidence>
<dbReference type="Gene3D" id="3.10.129.10">
    <property type="entry name" value="Hotdog Thioesterase"/>
    <property type="match status" value="1"/>
</dbReference>